<dbReference type="STRING" id="323098.Nwi_0984"/>
<dbReference type="SMART" id="SM00028">
    <property type="entry name" value="TPR"/>
    <property type="match status" value="2"/>
</dbReference>
<protein>
    <submittedName>
        <fullName evidence="4">TPR repeat protein</fullName>
    </submittedName>
</protein>
<dbReference type="InterPro" id="IPR019734">
    <property type="entry name" value="TPR_rpt"/>
</dbReference>
<keyword evidence="1" id="KW-0802">TPR repeat</keyword>
<keyword evidence="5" id="KW-1185">Reference proteome</keyword>
<accession>Q3STZ5</accession>
<dbReference type="AlphaFoldDB" id="Q3STZ5"/>
<evidence type="ECO:0000256" key="2">
    <source>
        <dbReference type="SAM" id="MobiDB-lite"/>
    </source>
</evidence>
<dbReference type="SUPFAM" id="SSF48452">
    <property type="entry name" value="TPR-like"/>
    <property type="match status" value="1"/>
</dbReference>
<dbReference type="Proteomes" id="UP000002531">
    <property type="component" value="Chromosome"/>
</dbReference>
<evidence type="ECO:0000256" key="1">
    <source>
        <dbReference type="PROSITE-ProRule" id="PRU00339"/>
    </source>
</evidence>
<gene>
    <name evidence="4" type="ordered locus">Nwi_0984</name>
</gene>
<feature type="compositionally biased region" description="Low complexity" evidence="2">
    <location>
        <begin position="29"/>
        <end position="48"/>
    </location>
</feature>
<reference evidence="4 5" key="1">
    <citation type="journal article" date="2006" name="Appl. Environ. Microbiol.">
        <title>Genome sequence of the chemolithoautotrophic nitrite-oxidizing bacterium Nitrobacter winogradskyi Nb-255.</title>
        <authorList>
            <person name="Starkenburg S.R."/>
            <person name="Chain P.S."/>
            <person name="Sayavedra-Soto L.A."/>
            <person name="Hauser L."/>
            <person name="Land M.L."/>
            <person name="Larimer F.W."/>
            <person name="Malfatti S.A."/>
            <person name="Klotz M.G."/>
            <person name="Bottomley P.J."/>
            <person name="Arp D.J."/>
            <person name="Hickey W.J."/>
        </authorList>
    </citation>
    <scope>NUCLEOTIDE SEQUENCE [LARGE SCALE GENOMIC DNA]</scope>
    <source>
        <strain evidence="5">ATCC 25391 / DSM 10237 / CIP 104748 / NCIMB 11846 / Nb-255</strain>
    </source>
</reference>
<sequence length="221" mass="24472">MQPTTSSAGRLCLPMLFVLAGTLAPTLVSAQSSSRSPPQATPPEATQPSDPPRTLPRSPKERGRGLDFLFGALKAAPDEASARHVESRILTLWSQTSSDTISLLMQRVKTATDAKQSDVALKLLDAVLKLRPEYIEGWSRRATLHYVRNDYQRSLEDIEQVLIREPRHFGALAGLGVIMQELGDDKRALDAFRKALAVNPHLERVRELVKTLTEKVEGRDI</sequence>
<dbReference type="RefSeq" id="WP_011314285.1">
    <property type="nucleotide sequence ID" value="NC_007406.1"/>
</dbReference>
<dbReference type="PROSITE" id="PS50005">
    <property type="entry name" value="TPR"/>
    <property type="match status" value="1"/>
</dbReference>
<dbReference type="eggNOG" id="COG0457">
    <property type="taxonomic scope" value="Bacteria"/>
</dbReference>
<dbReference type="InterPro" id="IPR011990">
    <property type="entry name" value="TPR-like_helical_dom_sf"/>
</dbReference>
<evidence type="ECO:0000256" key="3">
    <source>
        <dbReference type="SAM" id="SignalP"/>
    </source>
</evidence>
<feature type="repeat" description="TPR" evidence="1">
    <location>
        <begin position="169"/>
        <end position="202"/>
    </location>
</feature>
<dbReference type="KEGG" id="nwi:Nwi_0984"/>
<keyword evidence="3" id="KW-0732">Signal</keyword>
<dbReference type="HOGENOM" id="CLU_079829_1_0_5"/>
<dbReference type="Gene3D" id="1.25.40.10">
    <property type="entry name" value="Tetratricopeptide repeat domain"/>
    <property type="match status" value="1"/>
</dbReference>
<organism evidence="4 5">
    <name type="scientific">Nitrobacter winogradskyi (strain ATCC 25391 / DSM 10237 / CIP 104748 / NCIMB 11846 / Nb-255)</name>
    <dbReference type="NCBI Taxonomy" id="323098"/>
    <lineage>
        <taxon>Bacteria</taxon>
        <taxon>Pseudomonadati</taxon>
        <taxon>Pseudomonadota</taxon>
        <taxon>Alphaproteobacteria</taxon>
        <taxon>Hyphomicrobiales</taxon>
        <taxon>Nitrobacteraceae</taxon>
        <taxon>Nitrobacter</taxon>
    </lineage>
</organism>
<evidence type="ECO:0000313" key="5">
    <source>
        <dbReference type="Proteomes" id="UP000002531"/>
    </source>
</evidence>
<evidence type="ECO:0000313" key="4">
    <source>
        <dbReference type="EMBL" id="ABA04246.1"/>
    </source>
</evidence>
<dbReference type="EMBL" id="CP000115">
    <property type="protein sequence ID" value="ABA04246.1"/>
    <property type="molecule type" value="Genomic_DNA"/>
</dbReference>
<feature type="region of interest" description="Disordered" evidence="2">
    <location>
        <begin position="29"/>
        <end position="61"/>
    </location>
</feature>
<feature type="chain" id="PRO_5004229203" evidence="3">
    <location>
        <begin position="31"/>
        <end position="221"/>
    </location>
</feature>
<feature type="signal peptide" evidence="3">
    <location>
        <begin position="1"/>
        <end position="30"/>
    </location>
</feature>
<name>Q3STZ5_NITWN</name>
<proteinExistence type="predicted"/>